<keyword evidence="7" id="KW-1185">Reference proteome</keyword>
<dbReference type="Pfam" id="PF02198">
    <property type="entry name" value="SAM_PNT"/>
    <property type="match status" value="1"/>
</dbReference>
<dbReference type="InterPro" id="IPR036390">
    <property type="entry name" value="WH_DNA-bd_sf"/>
</dbReference>
<dbReference type="Gene3D" id="1.10.10.10">
    <property type="entry name" value="Winged helix-like DNA-binding domain superfamily/Winged helix DNA-binding domain"/>
    <property type="match status" value="1"/>
</dbReference>
<sequence>MQSDNLIEVFEREMEKFEEQQACSGMLDLDQEVPSTRTPDGDYLKAEIKTEEDSMSAQPQMVNLFFMEEALTTSIGEPNIITSSSYTSSANTSWQIPFGSSTNTSSSLCISDSKDSLNTPTPYCSNAITGLKWEPSIISSSQSPFLSSASISSTAATVEATPSFFTSSYSTPVHKQSFLDQEVSLHSSTSSMPSSDSRFDLTPPPSLGSSSTSSSSSSSPPPSFLLDLGFSPVTTPAPTTKTSTVTNGLAGSGCIVVSNNVNFLTEPPQQALNEDGLEYTDLDKQPFSLYDSLDELNLEEKALTKHNSQGHSNSQNSAGHMLDDPDLLQSLQMMHETLQRDCEELNIPFDPMLWTAEHVQSWISSLCGKYSVRDVSMQLYPIDGPTLYSMPDSAFQQYGEAGNRISMEIACCKAAKSVMHQETLPQTYTPPMNSNGVACQQQTFMTSPCVSPAPSTCSNGFSVPSDHSDDEAVHSSTDVTMKSKSYTKTSTKPRGGRNILLWQFLKELLLSEEPSYSDCIRWLDRQKGIFKIEDSKKVAYLWGQRKDHVKMNYDKLSRSIRQYYKKGIIKKTEQSRRLVYQFCKH</sequence>
<evidence type="ECO:0000256" key="1">
    <source>
        <dbReference type="ARBA" id="ARBA00005562"/>
    </source>
</evidence>
<reference evidence="6 7" key="1">
    <citation type="journal article" date="2021" name="Elife">
        <title>Chloroplast acquisition without the gene transfer in kleptoplastic sea slugs, Plakobranchus ocellatus.</title>
        <authorList>
            <person name="Maeda T."/>
            <person name="Takahashi S."/>
            <person name="Yoshida T."/>
            <person name="Shimamura S."/>
            <person name="Takaki Y."/>
            <person name="Nagai Y."/>
            <person name="Toyoda A."/>
            <person name="Suzuki Y."/>
            <person name="Arimoto A."/>
            <person name="Ishii H."/>
            <person name="Satoh N."/>
            <person name="Nishiyama T."/>
            <person name="Hasebe M."/>
            <person name="Maruyama T."/>
            <person name="Minagawa J."/>
            <person name="Obokata J."/>
            <person name="Shigenobu S."/>
        </authorList>
    </citation>
    <scope>NUCLEOTIDE SEQUENCE [LARGE SCALE GENOMIC DNA]</scope>
</reference>
<dbReference type="GO" id="GO:0000981">
    <property type="term" value="F:DNA-binding transcription factor activity, RNA polymerase II-specific"/>
    <property type="evidence" value="ECO:0007669"/>
    <property type="project" value="TreeGrafter"/>
</dbReference>
<dbReference type="GO" id="GO:0005634">
    <property type="term" value="C:nucleus"/>
    <property type="evidence" value="ECO:0007669"/>
    <property type="project" value="UniProtKB-SubCell"/>
</dbReference>
<organism evidence="6 7">
    <name type="scientific">Plakobranchus ocellatus</name>
    <dbReference type="NCBI Taxonomy" id="259542"/>
    <lineage>
        <taxon>Eukaryota</taxon>
        <taxon>Metazoa</taxon>
        <taxon>Spiralia</taxon>
        <taxon>Lophotrochozoa</taxon>
        <taxon>Mollusca</taxon>
        <taxon>Gastropoda</taxon>
        <taxon>Heterobranchia</taxon>
        <taxon>Euthyneura</taxon>
        <taxon>Panpulmonata</taxon>
        <taxon>Sacoglossa</taxon>
        <taxon>Placobranchoidea</taxon>
        <taxon>Plakobranchidae</taxon>
        <taxon>Plakobranchus</taxon>
    </lineage>
</organism>
<dbReference type="PANTHER" id="PTHR11849">
    <property type="entry name" value="ETS"/>
    <property type="match status" value="1"/>
</dbReference>
<feature type="compositionally biased region" description="Low complexity" evidence="4">
    <location>
        <begin position="184"/>
        <end position="196"/>
    </location>
</feature>
<comment type="subcellular location">
    <subcellularLocation>
        <location evidence="3">Nucleus</location>
    </subcellularLocation>
</comment>
<dbReference type="PANTHER" id="PTHR11849:SF182">
    <property type="entry name" value="SAM POINTED DOMAIN-CONTAINING ETS TRANSCRIPTION FACTOR"/>
    <property type="match status" value="1"/>
</dbReference>
<dbReference type="EMBL" id="BLXT01000597">
    <property type="protein sequence ID" value="GFN78698.1"/>
    <property type="molecule type" value="Genomic_DNA"/>
</dbReference>
<dbReference type="PRINTS" id="PR00454">
    <property type="entry name" value="ETSDOMAIN"/>
</dbReference>
<dbReference type="PROSITE" id="PS00346">
    <property type="entry name" value="ETS_DOMAIN_2"/>
    <property type="match status" value="1"/>
</dbReference>
<dbReference type="SMART" id="SM00413">
    <property type="entry name" value="ETS"/>
    <property type="match status" value="1"/>
</dbReference>
<feature type="compositionally biased region" description="Low complexity" evidence="4">
    <location>
        <begin position="480"/>
        <end position="490"/>
    </location>
</feature>
<dbReference type="InterPro" id="IPR036388">
    <property type="entry name" value="WH-like_DNA-bd_sf"/>
</dbReference>
<dbReference type="InterPro" id="IPR046328">
    <property type="entry name" value="ETS_fam"/>
</dbReference>
<feature type="domain" description="ETS" evidence="5">
    <location>
        <begin position="499"/>
        <end position="583"/>
    </location>
</feature>
<dbReference type="GO" id="GO:0030154">
    <property type="term" value="P:cell differentiation"/>
    <property type="evidence" value="ECO:0007669"/>
    <property type="project" value="TreeGrafter"/>
</dbReference>
<accession>A0AAV3Y9F6</accession>
<keyword evidence="3" id="KW-0539">Nucleus</keyword>
<proteinExistence type="inferred from homology"/>
<dbReference type="AlphaFoldDB" id="A0AAV3Y9F6"/>
<evidence type="ECO:0000256" key="2">
    <source>
        <dbReference type="ARBA" id="ARBA00023125"/>
    </source>
</evidence>
<gene>
    <name evidence="6" type="ORF">PoB_000520400</name>
</gene>
<dbReference type="GO" id="GO:0043565">
    <property type="term" value="F:sequence-specific DNA binding"/>
    <property type="evidence" value="ECO:0007669"/>
    <property type="project" value="InterPro"/>
</dbReference>
<comment type="caution">
    <text evidence="6">The sequence shown here is derived from an EMBL/GenBank/DDBJ whole genome shotgun (WGS) entry which is preliminary data.</text>
</comment>
<feature type="compositionally biased region" description="Low complexity" evidence="4">
    <location>
        <begin position="207"/>
        <end position="246"/>
    </location>
</feature>
<comment type="similarity">
    <text evidence="1 3">Belongs to the ETS family.</text>
</comment>
<evidence type="ECO:0000313" key="7">
    <source>
        <dbReference type="Proteomes" id="UP000735302"/>
    </source>
</evidence>
<dbReference type="InterPro" id="IPR013761">
    <property type="entry name" value="SAM/pointed_sf"/>
</dbReference>
<evidence type="ECO:0000313" key="6">
    <source>
        <dbReference type="EMBL" id="GFN78698.1"/>
    </source>
</evidence>
<dbReference type="SUPFAM" id="SSF46785">
    <property type="entry name" value="Winged helix' DNA-binding domain"/>
    <property type="match status" value="1"/>
</dbReference>
<dbReference type="SUPFAM" id="SSF47769">
    <property type="entry name" value="SAM/Pointed domain"/>
    <property type="match status" value="1"/>
</dbReference>
<feature type="region of interest" description="Disordered" evidence="4">
    <location>
        <begin position="466"/>
        <end position="490"/>
    </location>
</feature>
<evidence type="ECO:0000259" key="5">
    <source>
        <dbReference type="PROSITE" id="PS50061"/>
    </source>
</evidence>
<keyword evidence="2 3" id="KW-0238">DNA-binding</keyword>
<dbReference type="Gene3D" id="1.10.150.50">
    <property type="entry name" value="Transcription Factor, Ets-1"/>
    <property type="match status" value="1"/>
</dbReference>
<dbReference type="InterPro" id="IPR000418">
    <property type="entry name" value="Ets_dom"/>
</dbReference>
<dbReference type="SMART" id="SM00251">
    <property type="entry name" value="SAM_PNT"/>
    <property type="match status" value="1"/>
</dbReference>
<protein>
    <submittedName>
        <fullName evidence="6">DNA-binding protein d-ets-4-like protein</fullName>
    </submittedName>
</protein>
<dbReference type="Proteomes" id="UP000735302">
    <property type="component" value="Unassembled WGS sequence"/>
</dbReference>
<dbReference type="Pfam" id="PF00178">
    <property type="entry name" value="Ets"/>
    <property type="match status" value="1"/>
</dbReference>
<dbReference type="InterPro" id="IPR003118">
    <property type="entry name" value="Pointed_dom"/>
</dbReference>
<dbReference type="PROSITE" id="PS00345">
    <property type="entry name" value="ETS_DOMAIN_1"/>
    <property type="match status" value="1"/>
</dbReference>
<feature type="region of interest" description="Disordered" evidence="4">
    <location>
        <begin position="184"/>
        <end position="248"/>
    </location>
</feature>
<dbReference type="PROSITE" id="PS50061">
    <property type="entry name" value="ETS_DOMAIN_3"/>
    <property type="match status" value="1"/>
</dbReference>
<evidence type="ECO:0000256" key="4">
    <source>
        <dbReference type="SAM" id="MobiDB-lite"/>
    </source>
</evidence>
<evidence type="ECO:0000256" key="3">
    <source>
        <dbReference type="RuleBase" id="RU004019"/>
    </source>
</evidence>
<name>A0AAV3Y9F6_9GAST</name>